<evidence type="ECO:0000313" key="1">
    <source>
        <dbReference type="EMBL" id="MBC5623461.1"/>
    </source>
</evidence>
<name>A0ABR7D681_9BACT</name>
<organism evidence="1 2">
    <name type="scientific">Butyricimonas hominis</name>
    <dbReference type="NCBI Taxonomy" id="2763032"/>
    <lineage>
        <taxon>Bacteria</taxon>
        <taxon>Pseudomonadati</taxon>
        <taxon>Bacteroidota</taxon>
        <taxon>Bacteroidia</taxon>
        <taxon>Bacteroidales</taxon>
        <taxon>Odoribacteraceae</taxon>
        <taxon>Butyricimonas</taxon>
    </lineage>
</organism>
<gene>
    <name evidence="1" type="ORF">H8S64_20400</name>
</gene>
<dbReference type="Proteomes" id="UP000646484">
    <property type="component" value="Unassembled WGS sequence"/>
</dbReference>
<comment type="caution">
    <text evidence="1">The sequence shown here is derived from an EMBL/GenBank/DDBJ whole genome shotgun (WGS) entry which is preliminary data.</text>
</comment>
<protein>
    <recommendedName>
        <fullName evidence="3">Lipocalin-like domain-containing protein</fullName>
    </recommendedName>
</protein>
<accession>A0ABR7D681</accession>
<dbReference type="RefSeq" id="WP_099291897.1">
    <property type="nucleotide sequence ID" value="NZ_JACOOH010000011.1"/>
</dbReference>
<evidence type="ECO:0008006" key="3">
    <source>
        <dbReference type="Google" id="ProtNLM"/>
    </source>
</evidence>
<keyword evidence="2" id="KW-1185">Reference proteome</keyword>
<dbReference type="EMBL" id="JACOOH010000011">
    <property type="protein sequence ID" value="MBC5623461.1"/>
    <property type="molecule type" value="Genomic_DNA"/>
</dbReference>
<sequence length="116" mass="13290">MDLTGKWKYKEDYGYGVAEGELFLKQEGDELSGRIIFTDKLNDDEAYMLQEFLIGSLEGHKVKLDAEEFDIIHSEHEIDYELDSWFGVLVDDDTIVGLSKDGQGIEGKFTFAREKN</sequence>
<proteinExistence type="predicted"/>
<evidence type="ECO:0000313" key="2">
    <source>
        <dbReference type="Proteomes" id="UP000646484"/>
    </source>
</evidence>
<reference evidence="1 2" key="1">
    <citation type="submission" date="2020-08" db="EMBL/GenBank/DDBJ databases">
        <title>Genome public.</title>
        <authorList>
            <person name="Liu C."/>
            <person name="Sun Q."/>
        </authorList>
    </citation>
    <scope>NUCLEOTIDE SEQUENCE [LARGE SCALE GENOMIC DNA]</scope>
    <source>
        <strain evidence="1 2">NSJ-56</strain>
    </source>
</reference>